<dbReference type="Pfam" id="PF12624">
    <property type="entry name" value="VPS13_N"/>
    <property type="match status" value="1"/>
</dbReference>
<name>A0A7R9KBJ1_9ACAR</name>
<comment type="similarity">
    <text evidence="1">Belongs to the VPS13 family.</text>
</comment>
<organism evidence="5">
    <name type="scientific">Medioppia subpectinata</name>
    <dbReference type="NCBI Taxonomy" id="1979941"/>
    <lineage>
        <taxon>Eukaryota</taxon>
        <taxon>Metazoa</taxon>
        <taxon>Ecdysozoa</taxon>
        <taxon>Arthropoda</taxon>
        <taxon>Chelicerata</taxon>
        <taxon>Arachnida</taxon>
        <taxon>Acari</taxon>
        <taxon>Acariformes</taxon>
        <taxon>Sarcoptiformes</taxon>
        <taxon>Oribatida</taxon>
        <taxon>Brachypylina</taxon>
        <taxon>Oppioidea</taxon>
        <taxon>Oppiidae</taxon>
        <taxon>Medioppia</taxon>
    </lineage>
</organism>
<keyword evidence="3" id="KW-0175">Coiled coil</keyword>
<dbReference type="InterPro" id="IPR026847">
    <property type="entry name" value="VPS13"/>
</dbReference>
<evidence type="ECO:0000256" key="1">
    <source>
        <dbReference type="ARBA" id="ARBA00006545"/>
    </source>
</evidence>
<dbReference type="PANTHER" id="PTHR16166">
    <property type="entry name" value="VACUOLAR PROTEIN SORTING-ASSOCIATED PROTEIN VPS13"/>
    <property type="match status" value="1"/>
</dbReference>
<dbReference type="EMBL" id="CAJPIZ010000098">
    <property type="protein sequence ID" value="CAG2100423.1"/>
    <property type="molecule type" value="Genomic_DNA"/>
</dbReference>
<dbReference type="EMBL" id="OC854673">
    <property type="protein sequence ID" value="CAD7619993.1"/>
    <property type="molecule type" value="Genomic_DNA"/>
</dbReference>
<evidence type="ECO:0000259" key="4">
    <source>
        <dbReference type="Pfam" id="PF12624"/>
    </source>
</evidence>
<dbReference type="GO" id="GO:0006623">
    <property type="term" value="P:protein targeting to vacuole"/>
    <property type="evidence" value="ECO:0007669"/>
    <property type="project" value="TreeGrafter"/>
</dbReference>
<protein>
    <recommendedName>
        <fullName evidence="4">Chorein N-terminal domain-containing protein</fullName>
    </recommendedName>
</protein>
<dbReference type="InterPro" id="IPR026854">
    <property type="entry name" value="VPS13_N"/>
</dbReference>
<evidence type="ECO:0000313" key="5">
    <source>
        <dbReference type="EMBL" id="CAD7619993.1"/>
    </source>
</evidence>
<dbReference type="OrthoDB" id="428159at2759"/>
<proteinExistence type="inferred from homology"/>
<gene>
    <name evidence="5" type="ORF">OSB1V03_LOCUS489</name>
</gene>
<dbReference type="PANTHER" id="PTHR16166:SF93">
    <property type="entry name" value="INTERMEMBRANE LIPID TRANSFER PROTEIN VPS13"/>
    <property type="match status" value="1"/>
</dbReference>
<evidence type="ECO:0000313" key="6">
    <source>
        <dbReference type="Proteomes" id="UP000759131"/>
    </source>
</evidence>
<reference evidence="5" key="1">
    <citation type="submission" date="2020-11" db="EMBL/GenBank/DDBJ databases">
        <authorList>
            <person name="Tran Van P."/>
        </authorList>
    </citation>
    <scope>NUCLEOTIDE SEQUENCE</scope>
</reference>
<keyword evidence="6" id="KW-1185">Reference proteome</keyword>
<keyword evidence="2" id="KW-0813">Transport</keyword>
<accession>A0A7R9KBJ1</accession>
<feature type="coiled-coil region" evidence="3">
    <location>
        <begin position="73"/>
        <end position="106"/>
    </location>
</feature>
<dbReference type="GO" id="GO:0045053">
    <property type="term" value="P:protein retention in Golgi apparatus"/>
    <property type="evidence" value="ECO:0007669"/>
    <property type="project" value="TreeGrafter"/>
</dbReference>
<sequence length="622" mass="72260">MVFESLVANLLNKYLSQFVDELTAKQLNLFAWSGQISLDNIAVKPNAFDSLSLPDPFNHLLIVSRCVCLEATYDDINEELIQWNDKQKQLEKIEDAKQRSKETSTDSKKKTDDSFGTKLVEQIIKNLQVFITNVHICYEDSISWPKNPFQNLQVFITNVHICYEDSISWPKNPFQVGLTLHKLVFETQDNASTNDGNENIFYKLVTLEGLSFYWNCHMDKANFLSKMDDKSIDVKLEERIATRHNTPELQYVLYPINFTSNAVINRKPEDDDYSIPVLDIEMDLDMFELRMTRLQFESLLLLLDAIDRMNLGKPYRKWRPYLPIKGNAKNWWRFAFNAVVESDVKRRSKNWCWINIYEHRLKMKKYQELYKQKLLSTNANDSLIVEIEKLEKDLNLFTIVLARSQAEVETQQILKNRKDDNKKKGWFTGWFSKSKDVVEDNIVDDFKKEMTPKEKQRLYEAIGYEEDLPAELPKEFIAHKIKFIIGKLFLTISEGDEKLSQLSLLKVCLNATHRPTSQCLAFTSSVQSLYISGVGGIPLLEEQSTKEVLSLEFDMNPLDGQYDYGVIMRMSGFKLIYDANTINTLIEMLSPPKDISLEELQTIASFKFQSWTQRTAIGLEKG</sequence>
<feature type="domain" description="Chorein N-terminal" evidence="4">
    <location>
        <begin position="150"/>
        <end position="533"/>
    </location>
</feature>
<dbReference type="Proteomes" id="UP000759131">
    <property type="component" value="Unassembled WGS sequence"/>
</dbReference>
<dbReference type="AlphaFoldDB" id="A0A7R9KBJ1"/>
<evidence type="ECO:0000256" key="2">
    <source>
        <dbReference type="ARBA" id="ARBA00022448"/>
    </source>
</evidence>
<evidence type="ECO:0000256" key="3">
    <source>
        <dbReference type="SAM" id="Coils"/>
    </source>
</evidence>